<keyword evidence="2" id="KW-1185">Reference proteome</keyword>
<proteinExistence type="predicted"/>
<evidence type="ECO:0000313" key="2">
    <source>
        <dbReference type="Proteomes" id="UP000620266"/>
    </source>
</evidence>
<dbReference type="EMBL" id="BMCG01000001">
    <property type="protein sequence ID" value="GGC00063.1"/>
    <property type="molecule type" value="Genomic_DNA"/>
</dbReference>
<comment type="caution">
    <text evidence="1">The sequence shown here is derived from an EMBL/GenBank/DDBJ whole genome shotgun (WGS) entry which is preliminary data.</text>
</comment>
<organism evidence="1 2">
    <name type="scientific">Oxalicibacterium flavum</name>
    <dbReference type="NCBI Taxonomy" id="179467"/>
    <lineage>
        <taxon>Bacteria</taxon>
        <taxon>Pseudomonadati</taxon>
        <taxon>Pseudomonadota</taxon>
        <taxon>Betaproteobacteria</taxon>
        <taxon>Burkholderiales</taxon>
        <taxon>Oxalobacteraceae</taxon>
        <taxon>Oxalicibacterium</taxon>
    </lineage>
</organism>
<accession>A0A8J2ULI4</accession>
<evidence type="ECO:0000313" key="1">
    <source>
        <dbReference type="EMBL" id="GGC00063.1"/>
    </source>
</evidence>
<name>A0A8J2ULI4_9BURK</name>
<reference evidence="1" key="1">
    <citation type="journal article" date="2014" name="Int. J. Syst. Evol. Microbiol.">
        <title>Complete genome sequence of Corynebacterium casei LMG S-19264T (=DSM 44701T), isolated from a smear-ripened cheese.</title>
        <authorList>
            <consortium name="US DOE Joint Genome Institute (JGI-PGF)"/>
            <person name="Walter F."/>
            <person name="Albersmeier A."/>
            <person name="Kalinowski J."/>
            <person name="Ruckert C."/>
        </authorList>
    </citation>
    <scope>NUCLEOTIDE SEQUENCE</scope>
    <source>
        <strain evidence="1">CCM 7086</strain>
    </source>
</reference>
<reference evidence="1" key="2">
    <citation type="submission" date="2020-09" db="EMBL/GenBank/DDBJ databases">
        <authorList>
            <person name="Sun Q."/>
            <person name="Sedlacek I."/>
        </authorList>
    </citation>
    <scope>NUCLEOTIDE SEQUENCE</scope>
    <source>
        <strain evidence="1">CCM 7086</strain>
    </source>
</reference>
<protein>
    <submittedName>
        <fullName evidence="1">Uncharacterized protein</fullName>
    </submittedName>
</protein>
<dbReference type="AlphaFoldDB" id="A0A8J2ULI4"/>
<dbReference type="RefSeq" id="WP_188394738.1">
    <property type="nucleotide sequence ID" value="NZ_BMCG01000001.1"/>
</dbReference>
<sequence>MSAQYWKDRWIAALVQSGVEQSAAEAAYAMTYKTEPADYSKSPEIQAFMHSPLVQNSAPASTQQRAAH</sequence>
<dbReference type="Proteomes" id="UP000620266">
    <property type="component" value="Unassembled WGS sequence"/>
</dbReference>
<gene>
    <name evidence="1" type="ORF">GCM10007205_06700</name>
</gene>